<name>A0A024QF78_9BACI</name>
<dbReference type="eggNOG" id="COG1476">
    <property type="taxonomic scope" value="Bacteria"/>
</dbReference>
<evidence type="ECO:0000313" key="5">
    <source>
        <dbReference type="Proteomes" id="UP000028875"/>
    </source>
</evidence>
<comment type="caution">
    <text evidence="4">The sequence shown here is derived from an EMBL/GenBank/DDBJ whole genome shotgun (WGS) entry which is preliminary data.</text>
</comment>
<dbReference type="InterPro" id="IPR001387">
    <property type="entry name" value="Cro/C1-type_HTH"/>
</dbReference>
<dbReference type="AlphaFoldDB" id="A0A024QF78"/>
<keyword evidence="1" id="KW-0238">DNA-binding</keyword>
<keyword evidence="5" id="KW-1185">Reference proteome</keyword>
<gene>
    <name evidence="4" type="ORF">BN990_03225</name>
</gene>
<evidence type="ECO:0000313" key="4">
    <source>
        <dbReference type="EMBL" id="CDQ40892.1"/>
    </source>
</evidence>
<organism evidence="4 5">
    <name type="scientific">Virgibacillus massiliensis</name>
    <dbReference type="NCBI Taxonomy" id="1462526"/>
    <lineage>
        <taxon>Bacteria</taxon>
        <taxon>Bacillati</taxon>
        <taxon>Bacillota</taxon>
        <taxon>Bacilli</taxon>
        <taxon>Bacillales</taxon>
        <taxon>Bacillaceae</taxon>
        <taxon>Virgibacillus</taxon>
    </lineage>
</organism>
<accession>A0A024QF78</accession>
<dbReference type="GO" id="GO:0003677">
    <property type="term" value="F:DNA binding"/>
    <property type="evidence" value="ECO:0007669"/>
    <property type="project" value="UniProtKB-KW"/>
</dbReference>
<dbReference type="EMBL" id="CCDP010000002">
    <property type="protein sequence ID" value="CDQ40892.1"/>
    <property type="molecule type" value="Genomic_DNA"/>
</dbReference>
<feature type="transmembrane region" description="Helical" evidence="2">
    <location>
        <begin position="125"/>
        <end position="144"/>
    </location>
</feature>
<dbReference type="Pfam" id="PF01381">
    <property type="entry name" value="HTH_3"/>
    <property type="match status" value="1"/>
</dbReference>
<dbReference type="PANTHER" id="PTHR46558">
    <property type="entry name" value="TRACRIPTIONAL REGULATORY PROTEIN-RELATED-RELATED"/>
    <property type="match status" value="1"/>
</dbReference>
<sequence>MYFKERLKSERELKGWSQSELADKLHVSRQSISKWETGKSFPNIELIIQLSDLFGITIDDFLRSDERLENKIIDDSKNLAYPNLKKLFEALLILGGFFIMIKWFVLGVNTYMDTDIYIHGVPSNVSNYLPLGMATVGWIGGSILSKKYK</sequence>
<protein>
    <submittedName>
        <fullName evidence="4">Helix-turn-helix protein</fullName>
    </submittedName>
</protein>
<dbReference type="OrthoDB" id="9812495at2"/>
<reference evidence="4 5" key="1">
    <citation type="submission" date="2014-03" db="EMBL/GenBank/DDBJ databases">
        <authorList>
            <person name="Urmite Genomes U."/>
        </authorList>
    </citation>
    <scope>NUCLEOTIDE SEQUENCE [LARGE SCALE GENOMIC DNA]</scope>
    <source>
        <strain evidence="4 5">Vm-5</strain>
    </source>
</reference>
<keyword evidence="2" id="KW-0812">Transmembrane</keyword>
<proteinExistence type="predicted"/>
<evidence type="ECO:0000256" key="1">
    <source>
        <dbReference type="ARBA" id="ARBA00023125"/>
    </source>
</evidence>
<keyword evidence="2" id="KW-0472">Membrane</keyword>
<dbReference type="PANTHER" id="PTHR46558:SF15">
    <property type="entry name" value="HELIX-TURN-HELIX DOMAIN PROTEIN"/>
    <property type="match status" value="1"/>
</dbReference>
<dbReference type="Proteomes" id="UP000028875">
    <property type="component" value="Unassembled WGS sequence"/>
</dbReference>
<dbReference type="SMART" id="SM00530">
    <property type="entry name" value="HTH_XRE"/>
    <property type="match status" value="1"/>
</dbReference>
<evidence type="ECO:0000259" key="3">
    <source>
        <dbReference type="PROSITE" id="PS50943"/>
    </source>
</evidence>
<dbReference type="PROSITE" id="PS50943">
    <property type="entry name" value="HTH_CROC1"/>
    <property type="match status" value="1"/>
</dbReference>
<keyword evidence="2" id="KW-1133">Transmembrane helix</keyword>
<feature type="domain" description="HTH cro/C1-type" evidence="3">
    <location>
        <begin position="7"/>
        <end position="61"/>
    </location>
</feature>
<dbReference type="InterPro" id="IPR010982">
    <property type="entry name" value="Lambda_DNA-bd_dom_sf"/>
</dbReference>
<dbReference type="RefSeq" id="WP_038245749.1">
    <property type="nucleotide sequence ID" value="NZ_BNER01000006.1"/>
</dbReference>
<reference evidence="5" key="2">
    <citation type="submission" date="2014-05" db="EMBL/GenBank/DDBJ databases">
        <title>Draft genome sequence of Virgibacillus massiliensis Vm-5.</title>
        <authorList>
            <person name="Khelaifia S."/>
            <person name="Croce O."/>
            <person name="Lagier J.C."/>
            <person name="Raoult D."/>
        </authorList>
    </citation>
    <scope>NUCLEOTIDE SEQUENCE [LARGE SCALE GENOMIC DNA]</scope>
    <source>
        <strain evidence="5">Vm-5</strain>
    </source>
</reference>
<dbReference type="CDD" id="cd00093">
    <property type="entry name" value="HTH_XRE"/>
    <property type="match status" value="1"/>
</dbReference>
<dbReference type="SUPFAM" id="SSF47413">
    <property type="entry name" value="lambda repressor-like DNA-binding domains"/>
    <property type="match status" value="1"/>
</dbReference>
<evidence type="ECO:0000256" key="2">
    <source>
        <dbReference type="SAM" id="Phobius"/>
    </source>
</evidence>
<dbReference type="Gene3D" id="1.10.260.40">
    <property type="entry name" value="lambda repressor-like DNA-binding domains"/>
    <property type="match status" value="1"/>
</dbReference>
<dbReference type="STRING" id="1462526.BN990_03225"/>
<feature type="transmembrane region" description="Helical" evidence="2">
    <location>
        <begin position="87"/>
        <end position="105"/>
    </location>
</feature>